<dbReference type="AlphaFoldDB" id="A0A9W4TVT3"/>
<dbReference type="InterPro" id="IPR029058">
    <property type="entry name" value="AB_hydrolase_fold"/>
</dbReference>
<dbReference type="PANTHER" id="PTHR48070">
    <property type="entry name" value="ESTERASE OVCA2"/>
    <property type="match status" value="1"/>
</dbReference>
<accession>A0A9W4TVT3</accession>
<sequence length="256" mass="29292">MKILCLPGYLQNGSTLAVKSSGLRKILTKKLGYQLDFIDPLHTIKSRKEFSFPLASTEEESDKVWDSIVEKGNNRRWFDHEAPGINHGLDASIEYLVNHIKENGPYDCIIGFSQGSAMAIMITNSIRRLLPNHPDFKISLFISCFCLTEPKTSDHSDDNRERINELEDVDQFKNEVKLSENVVKYTIPPSDLKTQILIVYGKEDNIVPPVRSKYVGNYYKDPIYFEHESGHLIPNKKDFLQPIVKLFEESANKSNL</sequence>
<feature type="domain" description="Serine hydrolase" evidence="2">
    <location>
        <begin position="1"/>
        <end position="242"/>
    </location>
</feature>
<dbReference type="Pfam" id="PF03959">
    <property type="entry name" value="FSH1"/>
    <property type="match status" value="1"/>
</dbReference>
<dbReference type="GO" id="GO:0005634">
    <property type="term" value="C:nucleus"/>
    <property type="evidence" value="ECO:0007669"/>
    <property type="project" value="TreeGrafter"/>
</dbReference>
<protein>
    <recommendedName>
        <fullName evidence="2">Serine hydrolase domain-containing protein</fullName>
    </recommendedName>
</protein>
<dbReference type="InterPro" id="IPR050593">
    <property type="entry name" value="LovG"/>
</dbReference>
<dbReference type="InterPro" id="IPR005645">
    <property type="entry name" value="FSH-like_dom"/>
</dbReference>
<dbReference type="SUPFAM" id="SSF53474">
    <property type="entry name" value="alpha/beta-Hydrolases"/>
    <property type="match status" value="1"/>
</dbReference>
<evidence type="ECO:0000256" key="1">
    <source>
        <dbReference type="ARBA" id="ARBA00022801"/>
    </source>
</evidence>
<dbReference type="GO" id="GO:0016787">
    <property type="term" value="F:hydrolase activity"/>
    <property type="evidence" value="ECO:0007669"/>
    <property type="project" value="UniProtKB-KW"/>
</dbReference>
<keyword evidence="4" id="KW-1185">Reference proteome</keyword>
<evidence type="ECO:0000313" key="3">
    <source>
        <dbReference type="EMBL" id="CAI5758330.1"/>
    </source>
</evidence>
<proteinExistence type="predicted"/>
<gene>
    <name evidence="3" type="ORF">CANVERA_P2844</name>
</gene>
<reference evidence="3" key="1">
    <citation type="submission" date="2022-12" db="EMBL/GenBank/DDBJ databases">
        <authorList>
            <person name="Brejova B."/>
        </authorList>
    </citation>
    <scope>NUCLEOTIDE SEQUENCE</scope>
</reference>
<name>A0A9W4TVT3_9ASCO</name>
<organism evidence="3 4">
    <name type="scientific">Candida verbasci</name>
    <dbReference type="NCBI Taxonomy" id="1227364"/>
    <lineage>
        <taxon>Eukaryota</taxon>
        <taxon>Fungi</taxon>
        <taxon>Dikarya</taxon>
        <taxon>Ascomycota</taxon>
        <taxon>Saccharomycotina</taxon>
        <taxon>Pichiomycetes</taxon>
        <taxon>Debaryomycetaceae</taxon>
        <taxon>Candida/Lodderomyces clade</taxon>
        <taxon>Candida</taxon>
    </lineage>
</organism>
<dbReference type="EMBL" id="CANTUO010000002">
    <property type="protein sequence ID" value="CAI5758330.1"/>
    <property type="molecule type" value="Genomic_DNA"/>
</dbReference>
<dbReference type="Proteomes" id="UP001152885">
    <property type="component" value="Unassembled WGS sequence"/>
</dbReference>
<evidence type="ECO:0000313" key="4">
    <source>
        <dbReference type="Proteomes" id="UP001152885"/>
    </source>
</evidence>
<dbReference type="Gene3D" id="3.40.50.1820">
    <property type="entry name" value="alpha/beta hydrolase"/>
    <property type="match status" value="1"/>
</dbReference>
<comment type="caution">
    <text evidence="3">The sequence shown here is derived from an EMBL/GenBank/DDBJ whole genome shotgun (WGS) entry which is preliminary data.</text>
</comment>
<dbReference type="GO" id="GO:0005737">
    <property type="term" value="C:cytoplasm"/>
    <property type="evidence" value="ECO:0007669"/>
    <property type="project" value="TreeGrafter"/>
</dbReference>
<dbReference type="OrthoDB" id="2094269at2759"/>
<dbReference type="PANTHER" id="PTHR48070:SF9">
    <property type="entry name" value="FAMILY OF SERINE HYDROLASES 1"/>
    <property type="match status" value="1"/>
</dbReference>
<evidence type="ECO:0000259" key="2">
    <source>
        <dbReference type="Pfam" id="PF03959"/>
    </source>
</evidence>
<keyword evidence="1" id="KW-0378">Hydrolase</keyword>